<protein>
    <submittedName>
        <fullName evidence="1">Uncharacterized protein</fullName>
    </submittedName>
</protein>
<dbReference type="EMBL" id="PGWX01000561">
    <property type="protein sequence ID" value="PPJ69343.1"/>
    <property type="molecule type" value="Genomic_DNA"/>
</dbReference>
<name>A0A7Z1SA49_STAHA</name>
<organism evidence="1 2">
    <name type="scientific">Staphylococcus haemolyticus</name>
    <dbReference type="NCBI Taxonomy" id="1283"/>
    <lineage>
        <taxon>Bacteria</taxon>
        <taxon>Bacillati</taxon>
        <taxon>Bacillota</taxon>
        <taxon>Bacilli</taxon>
        <taxon>Bacillales</taxon>
        <taxon>Staphylococcaceae</taxon>
        <taxon>Staphylococcus</taxon>
    </lineage>
</organism>
<sequence length="103" mass="11662">MKLQKFVTDVIEALGGIVIPMEYALCQVMVPESFRDLFQGRTELELAFDFEVAEENPQAEFVTFGIYLFEQMVALAQRQAIGTIRFADIDTPVLSGALDKIRR</sequence>
<proteinExistence type="predicted"/>
<evidence type="ECO:0000313" key="1">
    <source>
        <dbReference type="EMBL" id="PPJ69343.1"/>
    </source>
</evidence>
<feature type="non-terminal residue" evidence="1">
    <location>
        <position position="103"/>
    </location>
</feature>
<gene>
    <name evidence="1" type="ORF">CV019_14245</name>
</gene>
<evidence type="ECO:0000313" key="2">
    <source>
        <dbReference type="Proteomes" id="UP000238153"/>
    </source>
</evidence>
<comment type="caution">
    <text evidence="1">The sequence shown here is derived from an EMBL/GenBank/DDBJ whole genome shotgun (WGS) entry which is preliminary data.</text>
</comment>
<reference evidence="1 2" key="1">
    <citation type="submission" date="2017-11" db="EMBL/GenBank/DDBJ databases">
        <authorList>
            <person name="Founou R.C."/>
            <person name="Founou L."/>
            <person name="Allam M."/>
            <person name="Ismail A."/>
            <person name="Essack S.Y."/>
        </authorList>
    </citation>
    <scope>NUCLEOTIDE SEQUENCE [LARGE SCALE GENOMIC DNA]</scope>
    <source>
        <strain evidence="1 2">G811N2B1</strain>
    </source>
</reference>
<dbReference type="AlphaFoldDB" id="A0A7Z1SA49"/>
<accession>A0A7Z1SA49</accession>
<dbReference type="Proteomes" id="UP000238153">
    <property type="component" value="Unassembled WGS sequence"/>
</dbReference>